<dbReference type="InterPro" id="IPR036361">
    <property type="entry name" value="SAP_dom_sf"/>
</dbReference>
<feature type="region of interest" description="Disordered" evidence="9">
    <location>
        <begin position="1135"/>
        <end position="1156"/>
    </location>
</feature>
<feature type="region of interest" description="Disordered" evidence="9">
    <location>
        <begin position="1"/>
        <end position="23"/>
    </location>
</feature>
<feature type="compositionally biased region" description="Basic and acidic residues" evidence="9">
    <location>
        <begin position="8"/>
        <end position="17"/>
    </location>
</feature>
<dbReference type="InterPro" id="IPR004018">
    <property type="entry name" value="RPEL_repeat"/>
</dbReference>
<feature type="compositionally biased region" description="Low complexity" evidence="9">
    <location>
        <begin position="1214"/>
        <end position="1227"/>
    </location>
</feature>
<dbReference type="GeneID" id="105360839"/>
<evidence type="ECO:0000256" key="9">
    <source>
        <dbReference type="SAM" id="MobiDB-lite"/>
    </source>
</evidence>
<keyword evidence="2" id="KW-0677">Repeat</keyword>
<keyword evidence="5" id="KW-0804">Transcription</keyword>
<feature type="coiled-coil region" evidence="8">
    <location>
        <begin position="858"/>
        <end position="892"/>
    </location>
</feature>
<feature type="compositionally biased region" description="Low complexity" evidence="9">
    <location>
        <begin position="65"/>
        <end position="87"/>
    </location>
</feature>
<feature type="region of interest" description="Disordered" evidence="9">
    <location>
        <begin position="1211"/>
        <end position="1237"/>
    </location>
</feature>
<dbReference type="PANTHER" id="PTHR22793">
    <property type="entry name" value="MYOCARDIN-RELATED TRANSCRIPTION FACTOR-RELATED"/>
    <property type="match status" value="1"/>
</dbReference>
<dbReference type="InterPro" id="IPR003034">
    <property type="entry name" value="SAP_dom"/>
</dbReference>
<feature type="compositionally biased region" description="Polar residues" evidence="9">
    <location>
        <begin position="1070"/>
        <end position="1081"/>
    </location>
</feature>
<feature type="repeat" description="RPEL" evidence="7">
    <location>
        <begin position="262"/>
        <end position="287"/>
    </location>
</feature>
<feature type="region of interest" description="Disordered" evidence="9">
    <location>
        <begin position="490"/>
        <end position="591"/>
    </location>
</feature>
<feature type="compositionally biased region" description="Basic residues" evidence="9">
    <location>
        <begin position="578"/>
        <end position="591"/>
    </location>
</feature>
<feature type="compositionally biased region" description="Low complexity" evidence="9">
    <location>
        <begin position="683"/>
        <end position="694"/>
    </location>
</feature>
<evidence type="ECO:0000256" key="8">
    <source>
        <dbReference type="SAM" id="Coils"/>
    </source>
</evidence>
<evidence type="ECO:0000256" key="3">
    <source>
        <dbReference type="ARBA" id="ARBA00023015"/>
    </source>
</evidence>
<evidence type="ECO:0000256" key="5">
    <source>
        <dbReference type="ARBA" id="ARBA00023163"/>
    </source>
</evidence>
<protein>
    <submittedName>
        <fullName evidence="12">MKL/myocardin-like protein 1</fullName>
    </submittedName>
</protein>
<feature type="non-terminal residue" evidence="12">
    <location>
        <position position="1"/>
    </location>
</feature>
<feature type="region of interest" description="Disordered" evidence="9">
    <location>
        <begin position="1070"/>
        <end position="1096"/>
    </location>
</feature>
<feature type="region of interest" description="Disordered" evidence="9">
    <location>
        <begin position="765"/>
        <end position="816"/>
    </location>
</feature>
<evidence type="ECO:0000259" key="10">
    <source>
        <dbReference type="PROSITE" id="PS50800"/>
    </source>
</evidence>
<feature type="compositionally biased region" description="Low complexity" evidence="9">
    <location>
        <begin position="490"/>
        <end position="502"/>
    </location>
</feature>
<feature type="repeat" description="RPEL" evidence="7">
    <location>
        <begin position="307"/>
        <end position="332"/>
    </location>
</feature>
<evidence type="ECO:0000256" key="4">
    <source>
        <dbReference type="ARBA" id="ARBA00023054"/>
    </source>
</evidence>
<evidence type="ECO:0000313" key="12">
    <source>
        <dbReference type="RefSeq" id="XP_011496141.1"/>
    </source>
</evidence>
<dbReference type="Gene3D" id="6.10.140.2040">
    <property type="match status" value="1"/>
</dbReference>
<feature type="compositionally biased region" description="Basic and acidic residues" evidence="9">
    <location>
        <begin position="121"/>
        <end position="152"/>
    </location>
</feature>
<dbReference type="GO" id="GO:0005634">
    <property type="term" value="C:nucleus"/>
    <property type="evidence" value="ECO:0007669"/>
    <property type="project" value="UniProtKB-SubCell"/>
</dbReference>
<evidence type="ECO:0000256" key="6">
    <source>
        <dbReference type="ARBA" id="ARBA00023242"/>
    </source>
</evidence>
<feature type="compositionally biased region" description="Polar residues" evidence="9">
    <location>
        <begin position="1228"/>
        <end position="1237"/>
    </location>
</feature>
<feature type="compositionally biased region" description="Pro residues" evidence="9">
    <location>
        <begin position="1083"/>
        <end position="1093"/>
    </location>
</feature>
<feature type="region of interest" description="Disordered" evidence="9">
    <location>
        <begin position="190"/>
        <end position="212"/>
    </location>
</feature>
<comment type="subcellular location">
    <subcellularLocation>
        <location evidence="1">Nucleus</location>
    </subcellularLocation>
</comment>
<dbReference type="GO" id="GO:0003713">
    <property type="term" value="F:transcription coactivator activity"/>
    <property type="evidence" value="ECO:0007669"/>
    <property type="project" value="TreeGrafter"/>
</dbReference>
<feature type="region of interest" description="Disordered" evidence="9">
    <location>
        <begin position="683"/>
        <end position="706"/>
    </location>
</feature>
<accession>A0AAJ7DTJ5</accession>
<dbReference type="GO" id="GO:0045944">
    <property type="term" value="P:positive regulation of transcription by RNA polymerase II"/>
    <property type="evidence" value="ECO:0007669"/>
    <property type="project" value="TreeGrafter"/>
</dbReference>
<evidence type="ECO:0000313" key="11">
    <source>
        <dbReference type="Proteomes" id="UP000695007"/>
    </source>
</evidence>
<feature type="region of interest" description="Disordered" evidence="9">
    <location>
        <begin position="49"/>
        <end position="87"/>
    </location>
</feature>
<feature type="compositionally biased region" description="Low complexity" evidence="9">
    <location>
        <begin position="741"/>
        <end position="750"/>
    </location>
</feature>
<dbReference type="SMART" id="SM00707">
    <property type="entry name" value="RPEL"/>
    <property type="match status" value="3"/>
</dbReference>
<feature type="compositionally biased region" description="Polar residues" evidence="9">
    <location>
        <begin position="49"/>
        <end position="59"/>
    </location>
</feature>
<feature type="compositionally biased region" description="Polar residues" evidence="9">
    <location>
        <begin position="777"/>
        <end position="792"/>
    </location>
</feature>
<dbReference type="Proteomes" id="UP000695007">
    <property type="component" value="Unplaced"/>
</dbReference>
<evidence type="ECO:0000256" key="1">
    <source>
        <dbReference type="ARBA" id="ARBA00004123"/>
    </source>
</evidence>
<dbReference type="PANTHER" id="PTHR22793:SF12">
    <property type="entry name" value="MYOCARDIN-RELATED TRANSCRIPTION FACTOR, ISOFORM H"/>
    <property type="match status" value="1"/>
</dbReference>
<name>A0AAJ7DTJ5_9HYME</name>
<feature type="compositionally biased region" description="Polar residues" evidence="9">
    <location>
        <begin position="555"/>
        <end position="571"/>
    </location>
</feature>
<dbReference type="PROSITE" id="PS51073">
    <property type="entry name" value="RPEL"/>
    <property type="match status" value="2"/>
</dbReference>
<dbReference type="SUPFAM" id="SSF68906">
    <property type="entry name" value="SAP domain"/>
    <property type="match status" value="1"/>
</dbReference>
<feature type="region of interest" description="Disordered" evidence="9">
    <location>
        <begin position="351"/>
        <end position="388"/>
    </location>
</feature>
<keyword evidence="6" id="KW-0539">Nucleus</keyword>
<dbReference type="Pfam" id="PF02037">
    <property type="entry name" value="SAP"/>
    <property type="match status" value="1"/>
</dbReference>
<dbReference type="RefSeq" id="XP_011496141.1">
    <property type="nucleotide sequence ID" value="XM_011497839.1"/>
</dbReference>
<evidence type="ECO:0000256" key="2">
    <source>
        <dbReference type="ARBA" id="ARBA00022737"/>
    </source>
</evidence>
<sequence length="1284" mass="140804">FPGPKGARQQESDHRLDSGSPFWKIELDQDLLDTISAIYPEWFKDYTSSRTSTSGSNALPSLPLNNNNSSDNNNSNNNSNGNNSNNISNNRCNVGSCATAAPADSTSDPQLQLYAATRKPVKSESKLRSKLKKIEGIFKGRKDKHNNKEDRSQPSQDIENCNKKSTKIQLPKDKAGVAVFKKIATTISESKMAEGNQSPPKAEVDDSPLQQSMDRNKESLKVKLMLRRPYNQLVAQGIMPPLKTPPAFHEQAKQLERRKTGDLLKAKIQQRPGRDELVRQHILEDVGHVDPSLANRQRMLKKARLADQLNDQLSHRPGPLELIQKNILHTEEPIERAVKEGHISFKATCEGQLRKPQHPDHYITFEDDSQSSEGGAPSPPLEGLRPSLNLSTSATTSVVPSAAITSASATATTDVLETATASAGIVTLSLSIPTNDGAVVVTSTSPVFQNSNIVQQQPAIVSKTQPIAETTTIQTFAELCNSVVGNQQQHQKQQQQQQQKQHIPAQASPGSTTTLMPLAPAPSPMSLGSTTSSLSPLSNISIASPPASAATITPRPQSSPITAATANQQKSDAPGKDKNRKKSKTKSQPKTRTIKFHEYKGPPNAQKTCASSSASSLTATQQNETSYELLLQQQQLFLQWQVEFKNKYPQLILPAAQKPIALTSNNVVNDSGNITNININVPSPTSSNISNNSSEQPPLRPLGKLEDMKVSDLKVELKRRNLPVSGSKPQLIERLKPFTESSSCNVTSSSNGQHVTQMGHILMDTPVPMSADDTNSRKSPNSPKDDSITSPRIDSPRGTDQDDSVSPTGDTTLKEQYRKKIEELEREIFNMRSQQQMQQFHNQPVRAEKLVLQQHLQNKIQQQQLMRHLQQLQQLQQQQQQENQQHVQRQTQHLAFQQLNAKASLAAFLQAQPNNSAILDSATLTAINNKKNQNKNNGTTTVQMPTAIVLNLAKPSKFNGSILGALVAQAQNQQLVTGTEDGKPPPPQYDEAAKLLKVKIEPLQKSPVKSQMVDDVLEILINSGELPPSAAQDPLTPMTSNRQIPQNLILSATADSPNQSLVFTTAESPMEITQNESDSPAPQTQPPPPPPLPLTTFSVQLPRSLQQQQQDKITFTTQLLTSEAELEAAMLLSPQSVQQDSPDPQPPQEVTSSNNSNLDLKELGLDLDTMDFGQLDCDFGVKMETPQEFMDIGDMPMDMDEPDWLESLMPQSPPSSVTTTTCTSTPTLNQHSTSTSSHVNNDLYDPLLGNSQDPFDLFNIEDPDFKMSSDLPLTWDNGQVDFAT</sequence>
<keyword evidence="3" id="KW-0805">Transcription regulation</keyword>
<dbReference type="Gene3D" id="6.10.150.10">
    <property type="match status" value="1"/>
</dbReference>
<feature type="compositionally biased region" description="Low complexity" evidence="9">
    <location>
        <begin position="524"/>
        <end position="554"/>
    </location>
</feature>
<keyword evidence="4 8" id="KW-0175">Coiled coil</keyword>
<reference evidence="12" key="1">
    <citation type="submission" date="2025-08" db="UniProtKB">
        <authorList>
            <consortium name="RefSeq"/>
        </authorList>
    </citation>
    <scope>IDENTIFICATION</scope>
</reference>
<dbReference type="KEGG" id="csol:105360839"/>
<dbReference type="InterPro" id="IPR043451">
    <property type="entry name" value="Myocardin-like"/>
</dbReference>
<gene>
    <name evidence="12" type="primary">LOC105360839</name>
</gene>
<feature type="region of interest" description="Disordered" evidence="9">
    <location>
        <begin position="115"/>
        <end position="169"/>
    </location>
</feature>
<evidence type="ECO:0000256" key="7">
    <source>
        <dbReference type="PROSITE-ProRule" id="PRU00401"/>
    </source>
</evidence>
<dbReference type="CTD" id="38338"/>
<feature type="domain" description="SAP" evidence="10">
    <location>
        <begin position="705"/>
        <end position="739"/>
    </location>
</feature>
<dbReference type="SMART" id="SM00513">
    <property type="entry name" value="SAP"/>
    <property type="match status" value="1"/>
</dbReference>
<organism evidence="11 12">
    <name type="scientific">Ceratosolen solmsi marchali</name>
    <dbReference type="NCBI Taxonomy" id="326594"/>
    <lineage>
        <taxon>Eukaryota</taxon>
        <taxon>Metazoa</taxon>
        <taxon>Ecdysozoa</taxon>
        <taxon>Arthropoda</taxon>
        <taxon>Hexapoda</taxon>
        <taxon>Insecta</taxon>
        <taxon>Pterygota</taxon>
        <taxon>Neoptera</taxon>
        <taxon>Endopterygota</taxon>
        <taxon>Hymenoptera</taxon>
        <taxon>Apocrita</taxon>
        <taxon>Proctotrupomorpha</taxon>
        <taxon>Chalcidoidea</taxon>
        <taxon>Agaonidae</taxon>
        <taxon>Agaoninae</taxon>
        <taxon>Ceratosolen</taxon>
    </lineage>
</organism>
<proteinExistence type="predicted"/>
<keyword evidence="11" id="KW-1185">Reference proteome</keyword>
<feature type="region of interest" description="Disordered" evidence="9">
    <location>
        <begin position="733"/>
        <end position="753"/>
    </location>
</feature>
<feature type="compositionally biased region" description="Polar residues" evidence="9">
    <location>
        <begin position="190"/>
        <end position="199"/>
    </location>
</feature>
<dbReference type="Gene3D" id="1.10.720.30">
    <property type="entry name" value="SAP domain"/>
    <property type="match status" value="1"/>
</dbReference>
<dbReference type="Pfam" id="PF02755">
    <property type="entry name" value="RPEL"/>
    <property type="match status" value="2"/>
</dbReference>
<dbReference type="PROSITE" id="PS50800">
    <property type="entry name" value="SAP"/>
    <property type="match status" value="1"/>
</dbReference>